<dbReference type="GO" id="GO:0045202">
    <property type="term" value="C:synapse"/>
    <property type="evidence" value="ECO:0007669"/>
    <property type="project" value="UniProtKB-SubCell"/>
</dbReference>
<dbReference type="RefSeq" id="XP_037403563.1">
    <property type="nucleotide sequence ID" value="XM_037547666.1"/>
</dbReference>
<dbReference type="RefSeq" id="XP_017565792.1">
    <property type="nucleotide sequence ID" value="XM_017710303.2"/>
</dbReference>
<keyword evidence="5" id="KW-0732">Signal</keyword>
<keyword evidence="10" id="KW-1015">Disulfide bond</keyword>
<dbReference type="PROSITE" id="PS00941">
    <property type="entry name" value="CARBOXYLESTERASE_B_2"/>
    <property type="match status" value="1"/>
</dbReference>
<dbReference type="GO" id="GO:0005886">
    <property type="term" value="C:plasma membrane"/>
    <property type="evidence" value="ECO:0007669"/>
    <property type="project" value="UniProtKB-SubCell"/>
</dbReference>
<feature type="transmembrane region" description="Helical" evidence="14">
    <location>
        <begin position="683"/>
        <end position="706"/>
    </location>
</feature>
<evidence type="ECO:0000256" key="12">
    <source>
        <dbReference type="ARBA" id="ARBA00034103"/>
    </source>
</evidence>
<evidence type="ECO:0000256" key="11">
    <source>
        <dbReference type="ARBA" id="ARBA00023180"/>
    </source>
</evidence>
<dbReference type="AlphaFoldDB" id="A0A3B4C4Z0"/>
<keyword evidence="11" id="KW-0325">Glycoprotein</keyword>
<evidence type="ECO:0000259" key="15">
    <source>
        <dbReference type="Pfam" id="PF00135"/>
    </source>
</evidence>
<dbReference type="GeneTree" id="ENSGT00940000160598"/>
<dbReference type="Gene3D" id="3.40.50.1820">
    <property type="entry name" value="alpha/beta hydrolase"/>
    <property type="match status" value="1"/>
</dbReference>
<dbReference type="OrthoDB" id="408631at2759"/>
<evidence type="ECO:0000256" key="10">
    <source>
        <dbReference type="ARBA" id="ARBA00023157"/>
    </source>
</evidence>
<dbReference type="GO" id="GO:0007416">
    <property type="term" value="P:synapse assembly"/>
    <property type="evidence" value="ECO:0007669"/>
    <property type="project" value="UniProtKB-ARBA"/>
</dbReference>
<keyword evidence="17" id="KW-1185">Reference proteome</keyword>
<keyword evidence="4 14" id="KW-0812">Transmembrane</keyword>
<keyword evidence="7 14" id="KW-1133">Transmembrane helix</keyword>
<evidence type="ECO:0000256" key="3">
    <source>
        <dbReference type="ARBA" id="ARBA00022475"/>
    </source>
</evidence>
<feature type="region of interest" description="Disordered" evidence="13">
    <location>
        <begin position="629"/>
        <end position="677"/>
    </location>
</feature>
<dbReference type="PRINTS" id="PR01090">
    <property type="entry name" value="NEUROLIGIN"/>
</dbReference>
<keyword evidence="3" id="KW-1003">Cell membrane</keyword>
<evidence type="ECO:0000256" key="6">
    <source>
        <dbReference type="ARBA" id="ARBA00022889"/>
    </source>
</evidence>
<evidence type="ECO:0000256" key="14">
    <source>
        <dbReference type="SAM" id="Phobius"/>
    </source>
</evidence>
<dbReference type="GO" id="GO:0007155">
    <property type="term" value="P:cell adhesion"/>
    <property type="evidence" value="ECO:0007669"/>
    <property type="project" value="UniProtKB-KW"/>
</dbReference>
<dbReference type="FunFam" id="3.40.50.1820:FF:000001">
    <property type="entry name" value="Neuroligin 3 isoform"/>
    <property type="match status" value="1"/>
</dbReference>
<protein>
    <recommendedName>
        <fullName evidence="15">Carboxylesterase type B domain-containing protein</fullName>
    </recommendedName>
</protein>
<evidence type="ECO:0000256" key="9">
    <source>
        <dbReference type="ARBA" id="ARBA00023136"/>
    </source>
</evidence>
<dbReference type="SUPFAM" id="SSF53474">
    <property type="entry name" value="alpha/beta-Hydrolases"/>
    <property type="match status" value="1"/>
</dbReference>
<evidence type="ECO:0000256" key="2">
    <source>
        <dbReference type="ARBA" id="ARBA00005964"/>
    </source>
</evidence>
<keyword evidence="6" id="KW-0130">Cell adhesion</keyword>
<evidence type="ECO:0000256" key="1">
    <source>
        <dbReference type="ARBA" id="ARBA00004251"/>
    </source>
</evidence>
<evidence type="ECO:0000256" key="8">
    <source>
        <dbReference type="ARBA" id="ARBA00023018"/>
    </source>
</evidence>
<keyword evidence="8" id="KW-0770">Synapse</keyword>
<evidence type="ECO:0000256" key="7">
    <source>
        <dbReference type="ARBA" id="ARBA00022989"/>
    </source>
</evidence>
<dbReference type="OMA" id="YETGTQQ"/>
<dbReference type="PANTHER" id="PTHR43903">
    <property type="entry name" value="NEUROLIGIN"/>
    <property type="match status" value="1"/>
</dbReference>
<organism evidence="16 17">
    <name type="scientific">Pygocentrus nattereri</name>
    <name type="common">Red-bellied piranha</name>
    <dbReference type="NCBI Taxonomy" id="42514"/>
    <lineage>
        <taxon>Eukaryota</taxon>
        <taxon>Metazoa</taxon>
        <taxon>Chordata</taxon>
        <taxon>Craniata</taxon>
        <taxon>Vertebrata</taxon>
        <taxon>Euteleostomi</taxon>
        <taxon>Actinopterygii</taxon>
        <taxon>Neopterygii</taxon>
        <taxon>Teleostei</taxon>
        <taxon>Ostariophysi</taxon>
        <taxon>Characiformes</taxon>
        <taxon>Characoidei</taxon>
        <taxon>Pygocentrus</taxon>
    </lineage>
</organism>
<comment type="subcellular location">
    <subcellularLocation>
        <location evidence="1">Cell membrane</location>
        <topology evidence="1">Single-pass type I membrane protein</topology>
    </subcellularLocation>
    <subcellularLocation>
        <location evidence="12">Synapse</location>
    </subcellularLocation>
</comment>
<evidence type="ECO:0000313" key="16">
    <source>
        <dbReference type="Ensembl" id="ENSPNAP00000006788.1"/>
    </source>
</evidence>
<dbReference type="STRING" id="42514.ENSPNAP00000006788"/>
<reference evidence="16" key="2">
    <citation type="submission" date="2025-08" db="UniProtKB">
        <authorList>
            <consortium name="Ensembl"/>
        </authorList>
    </citation>
    <scope>IDENTIFICATION</scope>
</reference>
<dbReference type="InterPro" id="IPR029058">
    <property type="entry name" value="AB_hydrolase_fold"/>
</dbReference>
<dbReference type="GO" id="GO:0042043">
    <property type="term" value="F:neurexin family protein binding"/>
    <property type="evidence" value="ECO:0007669"/>
    <property type="project" value="InterPro"/>
</dbReference>
<dbReference type="Proteomes" id="UP001501920">
    <property type="component" value="Chromosome 2"/>
</dbReference>
<dbReference type="Ensembl" id="ENSPNAT00000002943.2">
    <property type="protein sequence ID" value="ENSPNAP00000006788.1"/>
    <property type="gene ID" value="ENSPNAG00000012780.2"/>
</dbReference>
<reference evidence="16" key="3">
    <citation type="submission" date="2025-09" db="UniProtKB">
        <authorList>
            <consortium name="Ensembl"/>
        </authorList>
    </citation>
    <scope>IDENTIFICATION</scope>
</reference>
<evidence type="ECO:0000256" key="13">
    <source>
        <dbReference type="SAM" id="MobiDB-lite"/>
    </source>
</evidence>
<evidence type="ECO:0000256" key="5">
    <source>
        <dbReference type="ARBA" id="ARBA00022729"/>
    </source>
</evidence>
<dbReference type="InterPro" id="IPR051093">
    <property type="entry name" value="Neuroligin/BSAL"/>
</dbReference>
<dbReference type="InterPro" id="IPR019819">
    <property type="entry name" value="Carboxylesterase_B_CS"/>
</dbReference>
<dbReference type="Pfam" id="PF00135">
    <property type="entry name" value="COesterase"/>
    <property type="match status" value="1"/>
</dbReference>
<accession>A0A3B4C4Z0</accession>
<name>A0A3B4C4Z0_PYGNA</name>
<dbReference type="GeneID" id="108434873"/>
<reference evidence="16 17" key="1">
    <citation type="submission" date="2020-10" db="EMBL/GenBank/DDBJ databases">
        <title>Pygocentrus nattereri (red-bellied piranha) genome, fPygNat1, primary haplotype.</title>
        <authorList>
            <person name="Myers G."/>
            <person name="Meyer A."/>
            <person name="Karagic N."/>
            <person name="Pippel M."/>
            <person name="Winkler S."/>
            <person name="Tracey A."/>
            <person name="Wood J."/>
            <person name="Formenti G."/>
            <person name="Howe K."/>
            <person name="Fedrigo O."/>
            <person name="Jarvis E.D."/>
        </authorList>
    </citation>
    <scope>NUCLEOTIDE SEQUENCE [LARGE SCALE GENOMIC DNA]</scope>
</reference>
<keyword evidence="9 14" id="KW-0472">Membrane</keyword>
<sequence>MLPLRSCKRNLGPARRSDALGLVCLMCLTLWLTLATCQRFDPSAKYPTVTTNYGKLRGIKKELNNEILGPVEQYLGVPYATAPIGDRRFQPPEAPGSWQEVRNATQFAPVCPQNLHGVLPEIMLPVWFTDSLDVAATYIQNQSEDCLYLNVYVPTEDGPLTKKHDESSMNRPRDEDIRDRRKKPVMLFIHGGSYMEGTGNMFDASVLAAYGNVIVVTMNYRLGVLGFLSTGDQSAKGNYGLLDQIQALRWLNENIGHFGGDPERITIFGSGAGATCINLLILSHHSEGLFQRAIAQSGSAISSWSINYQPLKYTKILARKVGCTYGETADLVDCLRRKNFRELVDQDIQPARYHIAFGPVVDGDVVPDDPEILMQQGEFLNYDLLIGVNQGEGLKFVDDGGSESEEGISAAAFDYTISNFVDNLYGYPEGKDILRETIKFMYTDWADRDNGEMRRKTLLALFTDHQWVAPAVATAKLHADYQSPVYFYTFYHHCQTETRPEWADAAHGDEIPYVFGVPMIGATDLFPCNFSKNDVMLSAVVMTYWTNFAKTGDPNLPVPQDTKFIHTKPNRFEEVIWTKFNSKDKQYLHIGLKPRIRDNYRANKVAFWLELVPHLHNLHDELLSSTTTRLPIGTTRPPTWKGQGPRTTRLPYPTFPPDPDPEGSERPRFSPFPSDTRDYSTELSVTVAVGASLLFLNILAFAALYYKRDKRHEMRRHRLSPQRGVPANDLAHSQEEEIMSLQMKHSEHDAHHDMEPLRPHDILRPACPPDYTLALRRAPDDVPLMTPNTITMIPSTITGMQPLHAFNTFPTTATGHNNTLPHQHSTTRV</sequence>
<feature type="domain" description="Carboxylesterase type B" evidence="15">
    <location>
        <begin position="47"/>
        <end position="608"/>
    </location>
</feature>
<proteinExistence type="inferred from homology"/>
<evidence type="ECO:0000256" key="4">
    <source>
        <dbReference type="ARBA" id="ARBA00022692"/>
    </source>
</evidence>
<evidence type="ECO:0000313" key="17">
    <source>
        <dbReference type="Proteomes" id="UP001501920"/>
    </source>
</evidence>
<comment type="similarity">
    <text evidence="2">Belongs to the type-B carboxylesterase/lipase family.</text>
</comment>
<dbReference type="InterPro" id="IPR002018">
    <property type="entry name" value="CarbesteraseB"/>
</dbReference>
<dbReference type="InterPro" id="IPR000460">
    <property type="entry name" value="Nlgn"/>
</dbReference>
<dbReference type="CTD" id="556158"/>